<evidence type="ECO:0000259" key="5">
    <source>
        <dbReference type="SMART" id="SM00822"/>
    </source>
</evidence>
<evidence type="ECO:0000313" key="6">
    <source>
        <dbReference type="EMBL" id="CAA9269545.1"/>
    </source>
</evidence>
<sequence>MATMFSKKIDGETALVAGLAAGIVAWQGVHWLREADLSGHVALVTGGSRGLGFIVARELLKEGCTVAICARDAAELERARQELDPAAERVFAFPCDVADEAQVQQLVADVTARFGRIDVLVNNAGIIQSGSIRRQTVADFQTAMAIMFWGTVYPTLAVLPQMLERRAGRILNVTSIGGKVAIPHLVPYGSAKFAATGFSQGLRAELARYGITVTTICPGLMRTGSHLNAYFKDGDEREFALFGPMGTLPPFSMDAERAAKQIVRALKRGDAERTLGIPATLAARFNGLFPGLTADLLGLVNRLLPDAPGDGMAGTFRQDRGLEIQERMQSPLFEKLTGWGISAARRFNGLPGPDPTIPEHEREKPVMAT</sequence>
<dbReference type="InterPro" id="IPR020904">
    <property type="entry name" value="Sc_DH/Rdtase_CS"/>
</dbReference>
<dbReference type="AlphaFoldDB" id="A0A6J4J8C9"/>
<dbReference type="PRINTS" id="PR00081">
    <property type="entry name" value="GDHRDH"/>
</dbReference>
<dbReference type="CDD" id="cd05233">
    <property type="entry name" value="SDR_c"/>
    <property type="match status" value="1"/>
</dbReference>
<feature type="region of interest" description="Disordered" evidence="4">
    <location>
        <begin position="350"/>
        <end position="369"/>
    </location>
</feature>
<dbReference type="PRINTS" id="PR00080">
    <property type="entry name" value="SDRFAMILY"/>
</dbReference>
<dbReference type="FunFam" id="3.40.50.720:FF:000084">
    <property type="entry name" value="Short-chain dehydrogenase reductase"/>
    <property type="match status" value="1"/>
</dbReference>
<dbReference type="InterPro" id="IPR057326">
    <property type="entry name" value="KR_dom"/>
</dbReference>
<organism evidence="6">
    <name type="scientific">uncultured Chloroflexota bacterium</name>
    <dbReference type="NCBI Taxonomy" id="166587"/>
    <lineage>
        <taxon>Bacteria</taxon>
        <taxon>Bacillati</taxon>
        <taxon>Chloroflexota</taxon>
        <taxon>environmental samples</taxon>
    </lineage>
</organism>
<dbReference type="Gene3D" id="3.40.50.720">
    <property type="entry name" value="NAD(P)-binding Rossmann-like Domain"/>
    <property type="match status" value="1"/>
</dbReference>
<dbReference type="PANTHER" id="PTHR44196">
    <property type="entry name" value="DEHYDROGENASE/REDUCTASE SDR FAMILY MEMBER 7B"/>
    <property type="match status" value="1"/>
</dbReference>
<dbReference type="InterPro" id="IPR036291">
    <property type="entry name" value="NAD(P)-bd_dom_sf"/>
</dbReference>
<accession>A0A6J4J8C9</accession>
<dbReference type="SMART" id="SM00822">
    <property type="entry name" value="PKS_KR"/>
    <property type="match status" value="1"/>
</dbReference>
<dbReference type="GO" id="GO:0004316">
    <property type="term" value="F:3-oxoacyl-[acyl-carrier-protein] reductase (NADPH) activity"/>
    <property type="evidence" value="ECO:0007669"/>
    <property type="project" value="UniProtKB-EC"/>
</dbReference>
<evidence type="ECO:0000256" key="1">
    <source>
        <dbReference type="ARBA" id="ARBA00006484"/>
    </source>
</evidence>
<dbReference type="GO" id="GO:0016020">
    <property type="term" value="C:membrane"/>
    <property type="evidence" value="ECO:0007669"/>
    <property type="project" value="TreeGrafter"/>
</dbReference>
<feature type="domain" description="Ketoreductase" evidence="5">
    <location>
        <begin position="40"/>
        <end position="224"/>
    </location>
</feature>
<gene>
    <name evidence="6" type="ORF">AVDCRST_MAG77-3122</name>
</gene>
<reference evidence="6" key="1">
    <citation type="submission" date="2020-02" db="EMBL/GenBank/DDBJ databases">
        <authorList>
            <person name="Meier V. D."/>
        </authorList>
    </citation>
    <scope>NUCLEOTIDE SEQUENCE</scope>
    <source>
        <strain evidence="6">AVDCRST_MAG77</strain>
    </source>
</reference>
<name>A0A6J4J8C9_9CHLR</name>
<protein>
    <submittedName>
        <fullName evidence="6">3-oxoacyl-[acyl-carrier protein] reductase</fullName>
        <ecNumber evidence="6">1.1.1.100</ecNumber>
    </submittedName>
</protein>
<dbReference type="Pfam" id="PF00106">
    <property type="entry name" value="adh_short"/>
    <property type="match status" value="1"/>
</dbReference>
<keyword evidence="2 6" id="KW-0560">Oxidoreductase</keyword>
<dbReference type="PANTHER" id="PTHR44196:SF1">
    <property type="entry name" value="DEHYDROGENASE_REDUCTASE SDR FAMILY MEMBER 7B"/>
    <property type="match status" value="1"/>
</dbReference>
<comment type="similarity">
    <text evidence="1 3">Belongs to the short-chain dehydrogenases/reductases (SDR) family.</text>
</comment>
<dbReference type="EMBL" id="CADCTC010000172">
    <property type="protein sequence ID" value="CAA9269545.1"/>
    <property type="molecule type" value="Genomic_DNA"/>
</dbReference>
<proteinExistence type="inferred from homology"/>
<dbReference type="SUPFAM" id="SSF51735">
    <property type="entry name" value="NAD(P)-binding Rossmann-fold domains"/>
    <property type="match status" value="1"/>
</dbReference>
<feature type="compositionally biased region" description="Basic and acidic residues" evidence="4">
    <location>
        <begin position="357"/>
        <end position="369"/>
    </location>
</feature>
<evidence type="ECO:0000256" key="3">
    <source>
        <dbReference type="RuleBase" id="RU000363"/>
    </source>
</evidence>
<evidence type="ECO:0000256" key="4">
    <source>
        <dbReference type="SAM" id="MobiDB-lite"/>
    </source>
</evidence>
<dbReference type="InterPro" id="IPR002347">
    <property type="entry name" value="SDR_fam"/>
</dbReference>
<dbReference type="EC" id="1.1.1.100" evidence="6"/>
<evidence type="ECO:0000256" key="2">
    <source>
        <dbReference type="ARBA" id="ARBA00023002"/>
    </source>
</evidence>
<dbReference type="PROSITE" id="PS00061">
    <property type="entry name" value="ADH_SHORT"/>
    <property type="match status" value="1"/>
</dbReference>